<feature type="compositionally biased region" description="Low complexity" evidence="2">
    <location>
        <begin position="17"/>
        <end position="26"/>
    </location>
</feature>
<feature type="compositionally biased region" description="Polar residues" evidence="2">
    <location>
        <begin position="1"/>
        <end position="10"/>
    </location>
</feature>
<dbReference type="Proteomes" id="UP001189429">
    <property type="component" value="Unassembled WGS sequence"/>
</dbReference>
<protein>
    <recommendedName>
        <fullName evidence="5">Endonuclease/exonuclease/phosphatase domain-containing protein</fullName>
    </recommendedName>
</protein>
<sequence length="655" mass="72006">VASMLKQASPQGEKEVPSSSSVQSPSNEAPDMTRSQRQTAIKQLEAALATLHGAEHAALRGSINQEITSHKQAIISDKPLGQRRGHCKAAIERAKKRPQQAREALRLAEAAVQAADKEELRLAQELADLQQAISEAPVQEEGLAALKSQLEAACQQLSKVEGTHPDAIADAEARSRDPLLRFEASLAQHAAKESGGMNAPRRHSAKSPPVPGEDTSAPGVALTHRHVGKQPLQPQEKKKKKQQTFTNYFTLSSGIPDPAKTVLAISRNATIVSSTEISMSPPTSVFCRSGCEKRRVNFAMKANQYHYIPDLGLHHQDLQVNNSASSRWQGHCDKRARNGAQLILATFNVQTLDPKERQQLRRIGEGVTARTHYVEDFFYKHHIQLAGIQESRLPDSGCQDLDHYFAFSAPSTDDGLGGVHIWLHKDLKVLASTAAANAVSPRLLRTEFSAAGLTLTAISAHAPAASAPAEEKRAFWASVQKELAAALHMRALVVFIDGNDDDEAAGVNSNYQFALERRLARDLQDAAELSGTMEPTWSGIHEKRSDHFWLGPRWHRKLHATSAPQDSLCFSKREGRRVVKATVTLDQSLGPRPAPSLKMPSEKLHDPKVRRAFETDMFALADELQHNVNQGPDVYHAQMVEHVQDLQREHFFAPA</sequence>
<feature type="non-terminal residue" evidence="3">
    <location>
        <position position="655"/>
    </location>
</feature>
<dbReference type="InterPro" id="IPR036691">
    <property type="entry name" value="Endo/exonu/phosph_ase_sf"/>
</dbReference>
<feature type="region of interest" description="Disordered" evidence="2">
    <location>
        <begin position="189"/>
        <end position="218"/>
    </location>
</feature>
<evidence type="ECO:0008006" key="5">
    <source>
        <dbReference type="Google" id="ProtNLM"/>
    </source>
</evidence>
<feature type="coiled-coil region" evidence="1">
    <location>
        <begin position="112"/>
        <end position="163"/>
    </location>
</feature>
<evidence type="ECO:0000256" key="1">
    <source>
        <dbReference type="SAM" id="Coils"/>
    </source>
</evidence>
<gene>
    <name evidence="3" type="ORF">PCOR1329_LOCUS20035</name>
</gene>
<evidence type="ECO:0000256" key="2">
    <source>
        <dbReference type="SAM" id="MobiDB-lite"/>
    </source>
</evidence>
<dbReference type="EMBL" id="CAUYUJ010006452">
    <property type="protein sequence ID" value="CAK0817401.1"/>
    <property type="molecule type" value="Genomic_DNA"/>
</dbReference>
<reference evidence="3" key="1">
    <citation type="submission" date="2023-10" db="EMBL/GenBank/DDBJ databases">
        <authorList>
            <person name="Chen Y."/>
            <person name="Shah S."/>
            <person name="Dougan E. K."/>
            <person name="Thang M."/>
            <person name="Chan C."/>
        </authorList>
    </citation>
    <scope>NUCLEOTIDE SEQUENCE [LARGE SCALE GENOMIC DNA]</scope>
</reference>
<proteinExistence type="predicted"/>
<name>A0ABN9RKZ2_9DINO</name>
<organism evidence="3 4">
    <name type="scientific">Prorocentrum cordatum</name>
    <dbReference type="NCBI Taxonomy" id="2364126"/>
    <lineage>
        <taxon>Eukaryota</taxon>
        <taxon>Sar</taxon>
        <taxon>Alveolata</taxon>
        <taxon>Dinophyceae</taxon>
        <taxon>Prorocentrales</taxon>
        <taxon>Prorocentraceae</taxon>
        <taxon>Prorocentrum</taxon>
    </lineage>
</organism>
<keyword evidence="4" id="KW-1185">Reference proteome</keyword>
<keyword evidence="1" id="KW-0175">Coiled coil</keyword>
<accession>A0ABN9RKZ2</accession>
<feature type="non-terminal residue" evidence="3">
    <location>
        <position position="1"/>
    </location>
</feature>
<feature type="region of interest" description="Disordered" evidence="2">
    <location>
        <begin position="1"/>
        <end position="38"/>
    </location>
</feature>
<evidence type="ECO:0000313" key="3">
    <source>
        <dbReference type="EMBL" id="CAK0817401.1"/>
    </source>
</evidence>
<comment type="caution">
    <text evidence="3">The sequence shown here is derived from an EMBL/GenBank/DDBJ whole genome shotgun (WGS) entry which is preliminary data.</text>
</comment>
<dbReference type="Gene3D" id="3.60.10.10">
    <property type="entry name" value="Endonuclease/exonuclease/phosphatase"/>
    <property type="match status" value="1"/>
</dbReference>
<evidence type="ECO:0000313" key="4">
    <source>
        <dbReference type="Proteomes" id="UP001189429"/>
    </source>
</evidence>
<dbReference type="SUPFAM" id="SSF56219">
    <property type="entry name" value="DNase I-like"/>
    <property type="match status" value="1"/>
</dbReference>